<evidence type="ECO:0000259" key="1">
    <source>
        <dbReference type="PROSITE" id="PS51725"/>
    </source>
</evidence>
<evidence type="ECO:0000313" key="2">
    <source>
        <dbReference type="EMBL" id="PLC40608.1"/>
    </source>
</evidence>
<dbReference type="InterPro" id="IPR007138">
    <property type="entry name" value="ABM_dom"/>
</dbReference>
<feature type="domain" description="ABM" evidence="1">
    <location>
        <begin position="27"/>
        <end position="119"/>
    </location>
</feature>
<keyword evidence="2" id="KW-0560">Oxidoreductase</keyword>
<dbReference type="Gene3D" id="3.30.70.100">
    <property type="match status" value="1"/>
</dbReference>
<protein>
    <submittedName>
        <fullName evidence="2">Antibiotic biosynthesis monooxygenase</fullName>
    </submittedName>
</protein>
<dbReference type="InterPro" id="IPR011008">
    <property type="entry name" value="Dimeric_a/b-barrel"/>
</dbReference>
<dbReference type="OrthoDB" id="1493813at2"/>
<dbReference type="EMBL" id="PKQE01000006">
    <property type="protein sequence ID" value="PLC40608.1"/>
    <property type="molecule type" value="Genomic_DNA"/>
</dbReference>
<evidence type="ECO:0000313" key="3">
    <source>
        <dbReference type="Proteomes" id="UP000234456"/>
    </source>
</evidence>
<name>A0A2N4TLN2_RALPI</name>
<dbReference type="AlphaFoldDB" id="A0A2N4TLN2"/>
<reference evidence="2 3" key="1">
    <citation type="submission" date="2017-12" db="EMBL/GenBank/DDBJ databases">
        <title>Draft genome sequence of Ralstonia pickettii 52.</title>
        <authorList>
            <person name="Zheng B."/>
        </authorList>
    </citation>
    <scope>NUCLEOTIDE SEQUENCE [LARGE SCALE GENOMIC DNA]</scope>
    <source>
        <strain evidence="2 3">52</strain>
    </source>
</reference>
<keyword evidence="2" id="KW-0503">Monooxygenase</keyword>
<comment type="caution">
    <text evidence="2">The sequence shown here is derived from an EMBL/GenBank/DDBJ whole genome shotgun (WGS) entry which is preliminary data.</text>
</comment>
<dbReference type="Pfam" id="PF03992">
    <property type="entry name" value="ABM"/>
    <property type="match status" value="1"/>
</dbReference>
<dbReference type="SUPFAM" id="SSF54909">
    <property type="entry name" value="Dimeric alpha+beta barrel"/>
    <property type="match status" value="1"/>
</dbReference>
<accession>A0A2N4TLN2</accession>
<gene>
    <name evidence="2" type="ORF">C0Q88_22705</name>
</gene>
<organism evidence="2 3">
    <name type="scientific">Ralstonia pickettii</name>
    <name type="common">Burkholderia pickettii</name>
    <dbReference type="NCBI Taxonomy" id="329"/>
    <lineage>
        <taxon>Bacteria</taxon>
        <taxon>Pseudomonadati</taxon>
        <taxon>Pseudomonadota</taxon>
        <taxon>Betaproteobacteria</taxon>
        <taxon>Burkholderiales</taxon>
        <taxon>Burkholderiaceae</taxon>
        <taxon>Ralstonia</taxon>
    </lineage>
</organism>
<dbReference type="PROSITE" id="PS51725">
    <property type="entry name" value="ABM"/>
    <property type="match status" value="1"/>
</dbReference>
<sequence>MLPRVCSRAMNVPGTIMTQISVMSDVFTLINTFYTSSDRQASIVQSLRTFTEKIASAHPGFLSASVHVSLDGARVVNYVQWRTSADLQSLLVTPAAKAHMAEVIALADRIDPVPYAVAFVGVSP</sequence>
<proteinExistence type="predicted"/>
<dbReference type="Proteomes" id="UP000234456">
    <property type="component" value="Unassembled WGS sequence"/>
</dbReference>
<dbReference type="GO" id="GO:0004497">
    <property type="term" value="F:monooxygenase activity"/>
    <property type="evidence" value="ECO:0007669"/>
    <property type="project" value="UniProtKB-KW"/>
</dbReference>